<dbReference type="OrthoDB" id="536034at2"/>
<evidence type="ECO:0000313" key="3">
    <source>
        <dbReference type="Proteomes" id="UP000003835"/>
    </source>
</evidence>
<dbReference type="AlphaFoldDB" id="B4W4N7"/>
<name>B4W4N7_9CYAN</name>
<protein>
    <submittedName>
        <fullName evidence="2">Conserved domain protein</fullName>
    </submittedName>
</protein>
<dbReference type="Pfam" id="PF06051">
    <property type="entry name" value="DUF928"/>
    <property type="match status" value="1"/>
</dbReference>
<accession>B4W4N7</accession>
<dbReference type="RefSeq" id="WP_006106283.1">
    <property type="nucleotide sequence ID" value="NZ_DS989880.1"/>
</dbReference>
<evidence type="ECO:0000256" key="1">
    <source>
        <dbReference type="SAM" id="MobiDB-lite"/>
    </source>
</evidence>
<dbReference type="STRING" id="118168.MC7420_112"/>
<dbReference type="HOGENOM" id="CLU_061545_0_1_3"/>
<dbReference type="eggNOG" id="COG3087">
    <property type="taxonomic scope" value="Bacteria"/>
</dbReference>
<dbReference type="EMBL" id="DS989880">
    <property type="protein sequence ID" value="EDX70823.1"/>
    <property type="molecule type" value="Genomic_DNA"/>
</dbReference>
<dbReference type="Proteomes" id="UP000003835">
    <property type="component" value="Unassembled WGS sequence"/>
</dbReference>
<feature type="region of interest" description="Disordered" evidence="1">
    <location>
        <begin position="47"/>
        <end position="70"/>
    </location>
</feature>
<sequence>MAWKHTPQPLAFLSVGLFLKLLLVGSLAVSLRAETIPLSETASATFIPDRKGAPKDSAGGASRDGGVCPNDTSELGTSVAPFQLATNHGFTVAERPTFFVYIPPTVAQDAVFILKDETEEYFYQKTVSLPNQRGLVSFKLPIDAPTLEIGKTYQWSFLLICGQSLRPDSPKVEGQIQRIQPDPALLSKLQPWSPVDRAAFYGEESIQ</sequence>
<gene>
    <name evidence="2" type="ORF">MC7420_112</name>
</gene>
<evidence type="ECO:0000313" key="2">
    <source>
        <dbReference type="EMBL" id="EDX70823.1"/>
    </source>
</evidence>
<keyword evidence="3" id="KW-1185">Reference proteome</keyword>
<reference evidence="2 3" key="1">
    <citation type="submission" date="2008-07" db="EMBL/GenBank/DDBJ databases">
        <authorList>
            <person name="Tandeau de Marsac N."/>
            <person name="Ferriera S."/>
            <person name="Johnson J."/>
            <person name="Kravitz S."/>
            <person name="Beeson K."/>
            <person name="Sutton G."/>
            <person name="Rogers Y.-H."/>
            <person name="Friedman R."/>
            <person name="Frazier M."/>
            <person name="Venter J.C."/>
        </authorList>
    </citation>
    <scope>NUCLEOTIDE SEQUENCE [LARGE SCALE GENOMIC DNA]</scope>
    <source>
        <strain evidence="2 3">PCC 7420</strain>
    </source>
</reference>
<organism evidence="2 3">
    <name type="scientific">Coleofasciculus chthonoplastes PCC 7420</name>
    <dbReference type="NCBI Taxonomy" id="118168"/>
    <lineage>
        <taxon>Bacteria</taxon>
        <taxon>Bacillati</taxon>
        <taxon>Cyanobacteriota</taxon>
        <taxon>Cyanophyceae</taxon>
        <taxon>Coleofasciculales</taxon>
        <taxon>Coleofasciculaceae</taxon>
        <taxon>Coleofasciculus</taxon>
    </lineage>
</organism>
<dbReference type="InterPro" id="IPR010328">
    <property type="entry name" value="DUF928"/>
</dbReference>
<proteinExistence type="predicted"/>